<evidence type="ECO:0000256" key="4">
    <source>
        <dbReference type="ARBA" id="ARBA00022801"/>
    </source>
</evidence>
<dbReference type="Gene3D" id="3.20.20.140">
    <property type="entry name" value="Metal-dependent hydrolases"/>
    <property type="match status" value="1"/>
</dbReference>
<dbReference type="OMA" id="RPQFKPY"/>
<keyword evidence="6" id="KW-0546">Nucleotide metabolism</keyword>
<evidence type="ECO:0000313" key="9">
    <source>
        <dbReference type="EMBL" id="UJO22806.1"/>
    </source>
</evidence>
<comment type="similarity">
    <text evidence="2">Belongs to the metallo-dependent hydrolases superfamily. Adenosine and AMP deaminases family.</text>
</comment>
<keyword evidence="5" id="KW-0862">Zinc</keyword>
<dbReference type="GO" id="GO:0046872">
    <property type="term" value="F:metal ion binding"/>
    <property type="evidence" value="ECO:0007669"/>
    <property type="project" value="UniProtKB-KW"/>
</dbReference>
<organism evidence="9 10">
    <name type="scientific">Passalora fulva</name>
    <name type="common">Tomato leaf mold</name>
    <name type="synonym">Cladosporium fulvum</name>
    <dbReference type="NCBI Taxonomy" id="5499"/>
    <lineage>
        <taxon>Eukaryota</taxon>
        <taxon>Fungi</taxon>
        <taxon>Dikarya</taxon>
        <taxon>Ascomycota</taxon>
        <taxon>Pezizomycotina</taxon>
        <taxon>Dothideomycetes</taxon>
        <taxon>Dothideomycetidae</taxon>
        <taxon>Mycosphaerellales</taxon>
        <taxon>Mycosphaerellaceae</taxon>
        <taxon>Fulvia</taxon>
    </lineage>
</organism>
<dbReference type="PANTHER" id="PTHR11409">
    <property type="entry name" value="ADENOSINE DEAMINASE"/>
    <property type="match status" value="1"/>
</dbReference>
<keyword evidence="10" id="KW-1185">Reference proteome</keyword>
<evidence type="ECO:0000256" key="7">
    <source>
        <dbReference type="ARBA" id="ARBA00048787"/>
    </source>
</evidence>
<dbReference type="Pfam" id="PF00962">
    <property type="entry name" value="A_deaminase"/>
    <property type="match status" value="1"/>
</dbReference>
<dbReference type="GeneID" id="71992362"/>
<evidence type="ECO:0000256" key="5">
    <source>
        <dbReference type="ARBA" id="ARBA00022833"/>
    </source>
</evidence>
<keyword evidence="4" id="KW-0378">Hydrolase</keyword>
<dbReference type="GO" id="GO:0006154">
    <property type="term" value="P:adenosine catabolic process"/>
    <property type="evidence" value="ECO:0007669"/>
    <property type="project" value="TreeGrafter"/>
</dbReference>
<dbReference type="PANTHER" id="PTHR11409:SF42">
    <property type="entry name" value="ADENOSINE DEAMINASE-LIKE PROTEIN"/>
    <property type="match status" value="1"/>
</dbReference>
<dbReference type="SUPFAM" id="SSF51556">
    <property type="entry name" value="Metallo-dependent hydrolases"/>
    <property type="match status" value="1"/>
</dbReference>
<evidence type="ECO:0000256" key="2">
    <source>
        <dbReference type="ARBA" id="ARBA00006676"/>
    </source>
</evidence>
<protein>
    <submittedName>
        <fullName evidence="9">Adenosine deaminase-like protein</fullName>
    </submittedName>
</protein>
<accession>A0A9Q8PHV6</accession>
<keyword evidence="3" id="KW-0479">Metal-binding</keyword>
<proteinExistence type="inferred from homology"/>
<dbReference type="InterPro" id="IPR006330">
    <property type="entry name" value="Ado/ade_deaminase"/>
</dbReference>
<dbReference type="Proteomes" id="UP000756132">
    <property type="component" value="Chromosome 10"/>
</dbReference>
<dbReference type="RefSeq" id="XP_047767172.1">
    <property type="nucleotide sequence ID" value="XM_047911632.1"/>
</dbReference>
<dbReference type="AlphaFoldDB" id="A0A9Q8PHV6"/>
<evidence type="ECO:0000256" key="6">
    <source>
        <dbReference type="ARBA" id="ARBA00023080"/>
    </source>
</evidence>
<dbReference type="InterPro" id="IPR032466">
    <property type="entry name" value="Metal_Hydrolase"/>
</dbReference>
<dbReference type="InterPro" id="IPR001365">
    <property type="entry name" value="A_deaminase_dom"/>
</dbReference>
<feature type="domain" description="Adenosine deaminase" evidence="8">
    <location>
        <begin position="14"/>
        <end position="335"/>
    </location>
</feature>
<evidence type="ECO:0000259" key="8">
    <source>
        <dbReference type="Pfam" id="PF00962"/>
    </source>
</evidence>
<dbReference type="EMBL" id="CP090172">
    <property type="protein sequence ID" value="UJO22806.1"/>
    <property type="molecule type" value="Genomic_DNA"/>
</dbReference>
<evidence type="ECO:0000256" key="3">
    <source>
        <dbReference type="ARBA" id="ARBA00022723"/>
    </source>
</evidence>
<dbReference type="OrthoDB" id="272271at2759"/>
<dbReference type="GO" id="GO:0009117">
    <property type="term" value="P:nucleotide metabolic process"/>
    <property type="evidence" value="ECO:0007669"/>
    <property type="project" value="UniProtKB-KW"/>
</dbReference>
<reference evidence="9" key="2">
    <citation type="journal article" date="2022" name="Microb. Genom.">
        <title>A chromosome-scale genome assembly of the tomato pathogen Cladosporium fulvum reveals a compartmentalized genome architecture and the presence of a dispensable chromosome.</title>
        <authorList>
            <person name="Zaccaron A.Z."/>
            <person name="Chen L.H."/>
            <person name="Samaras A."/>
            <person name="Stergiopoulos I."/>
        </authorList>
    </citation>
    <scope>NUCLEOTIDE SEQUENCE</scope>
    <source>
        <strain evidence="9">Race5_Kim</strain>
    </source>
</reference>
<sequence>MDTPADTSFTKALPKVELHAHLTGSITPHTLHEIWLKKRDISAGAQLEDPLTACRPEAAHHDVFSFFPLFDTYIYNLINDVDAVAFATGEVLKAFEADGVRYLELRTTPREEPATGLTKEVYVETVLDTIKSHSQDKMHTYLILSIDRRNTLAQAMDVVNLAIKYQSRGIVGVDLCGNPLKGNISLFAPAFAIAKSHNLRITLHFAELPSSSTEVELTTLLSYVPDRLGHVINTTPSIETEIEKRKLGLELCLSCNVLAGLTEGGYANHHFGKWYTRDCPIALCTDDFGVFGSSISNEYLLTAQHFQLSRSDLIWLASGAVPSIFGGEDEEDRMYGLLKEFEDQQGS</sequence>
<reference evidence="9" key="1">
    <citation type="submission" date="2021-12" db="EMBL/GenBank/DDBJ databases">
        <authorList>
            <person name="Zaccaron A."/>
            <person name="Stergiopoulos I."/>
        </authorList>
    </citation>
    <scope>NUCLEOTIDE SEQUENCE</scope>
    <source>
        <strain evidence="9">Race5_Kim</strain>
    </source>
</reference>
<comment type="cofactor">
    <cofactor evidence="1">
        <name>Zn(2+)</name>
        <dbReference type="ChEBI" id="CHEBI:29105"/>
    </cofactor>
</comment>
<dbReference type="GO" id="GO:0004000">
    <property type="term" value="F:adenosine deaminase activity"/>
    <property type="evidence" value="ECO:0007669"/>
    <property type="project" value="TreeGrafter"/>
</dbReference>
<comment type="catalytic activity">
    <reaction evidence="7">
        <text>N(6)-methyl-AMP + H2O + H(+) = IMP + methylamine</text>
        <dbReference type="Rhea" id="RHEA:16001"/>
        <dbReference type="ChEBI" id="CHEBI:15377"/>
        <dbReference type="ChEBI" id="CHEBI:15378"/>
        <dbReference type="ChEBI" id="CHEBI:58053"/>
        <dbReference type="ChEBI" id="CHEBI:59338"/>
        <dbReference type="ChEBI" id="CHEBI:144842"/>
    </reaction>
    <physiologicalReaction direction="left-to-right" evidence="7">
        <dbReference type="Rhea" id="RHEA:16002"/>
    </physiologicalReaction>
</comment>
<dbReference type="GO" id="GO:0046103">
    <property type="term" value="P:inosine biosynthetic process"/>
    <property type="evidence" value="ECO:0007669"/>
    <property type="project" value="TreeGrafter"/>
</dbReference>
<name>A0A9Q8PHV6_PASFU</name>
<evidence type="ECO:0000313" key="10">
    <source>
        <dbReference type="Proteomes" id="UP000756132"/>
    </source>
</evidence>
<gene>
    <name evidence="9" type="ORF">CLAFUR5_12484</name>
</gene>
<evidence type="ECO:0000256" key="1">
    <source>
        <dbReference type="ARBA" id="ARBA00001947"/>
    </source>
</evidence>
<dbReference type="KEGG" id="ffu:CLAFUR5_12484"/>
<dbReference type="CDD" id="cd00443">
    <property type="entry name" value="ADA_AMPD"/>
    <property type="match status" value="1"/>
</dbReference>